<evidence type="ECO:0000259" key="10">
    <source>
        <dbReference type="Pfam" id="PF04095"/>
    </source>
</evidence>
<keyword evidence="4" id="KW-0597">Phosphoprotein</keyword>
<dbReference type="EC" id="6.3.4.21" evidence="3 8"/>
<protein>
    <recommendedName>
        <fullName evidence="3 8">Nicotinate phosphoribosyltransferase</fullName>
        <ecNumber evidence="3 8">6.3.4.21</ecNumber>
    </recommendedName>
</protein>
<accession>A0A8H5LJI8</accession>
<dbReference type="GO" id="GO:0004516">
    <property type="term" value="F:nicotinate phosphoribosyltransferase activity"/>
    <property type="evidence" value="ECO:0007669"/>
    <property type="project" value="UniProtKB-UniRule"/>
</dbReference>
<evidence type="ECO:0000256" key="2">
    <source>
        <dbReference type="ARBA" id="ARBA00010897"/>
    </source>
</evidence>
<dbReference type="Pfam" id="PF04095">
    <property type="entry name" value="NAPRTase"/>
    <property type="match status" value="1"/>
</dbReference>
<name>A0A8H5LJI8_9AGAR</name>
<keyword evidence="5 8" id="KW-0436">Ligase</keyword>
<dbReference type="SUPFAM" id="SSF51690">
    <property type="entry name" value="Nicotinate/Quinolinate PRTase C-terminal domain-like"/>
    <property type="match status" value="1"/>
</dbReference>
<dbReference type="Pfam" id="PF17767">
    <property type="entry name" value="NAPRTase_N"/>
    <property type="match status" value="1"/>
</dbReference>
<comment type="PTM">
    <text evidence="8">Transiently phosphorylated on a His residue during the reaction cycle. Phosphorylation strongly increases the affinity for substrates and increases the rate of nicotinate D-ribonucleotide production. Dephosphorylation regenerates the low-affinity form of the enzyme, leading to product release.</text>
</comment>
<dbReference type="EMBL" id="JAACJO010000004">
    <property type="protein sequence ID" value="KAF5359646.1"/>
    <property type="molecule type" value="Genomic_DNA"/>
</dbReference>
<dbReference type="PIRSF" id="PIRSF000484">
    <property type="entry name" value="NAPRT"/>
    <property type="match status" value="1"/>
</dbReference>
<feature type="domain" description="Nicotinate phosphoribosyltransferase N-terminal" evidence="11">
    <location>
        <begin position="15"/>
        <end position="141"/>
    </location>
</feature>
<dbReference type="InterPro" id="IPR041525">
    <property type="entry name" value="N/Namide_PRibTrfase"/>
</dbReference>
<dbReference type="GO" id="GO:0034355">
    <property type="term" value="P:NAD+ biosynthetic process via the salvage pathway"/>
    <property type="evidence" value="ECO:0007669"/>
    <property type="project" value="TreeGrafter"/>
</dbReference>
<evidence type="ECO:0000256" key="9">
    <source>
        <dbReference type="SAM" id="MobiDB-lite"/>
    </source>
</evidence>
<sequence length="429" mass="48523">MAAALENLAFPRSILDTDLYKLTMQQAVLQHFPDVQATYRFTNRSKNTEFSRRCIETFRASVALFTDLALTPSERDWLATKCSWFSKDYLDYLSSFRFKPEQVSITFIPSEGAPTGQVEIEATGPWAETILWEVPLMATLSETYFKIDNTDWNYDGQEELAFQKGKTLLEAGCSISEFGTRRRRSFRTQDIVVQGLVRASQQSDSNTRGRLGGTSNVNIPGSHFPKPVPPSQAGSLSCTIAHEWFMGIGALRGYEHVNDTALRLWEESYPNTPGLLTALTDTFSTEAFFKEILQNPERAKKWTGLRQDSGDPFIFAPRVKEIYEKLRINYREKLMIFSDALNVDKALKIQEQCNELGFERVSFGIGTFFTNDFRVLSSGSTEKSKALNIVIKLRSVNGLPCVKISDDLTKNTGDKDVVAHIKQVFDLEK</sequence>
<dbReference type="GO" id="GO:0005829">
    <property type="term" value="C:cytosol"/>
    <property type="evidence" value="ECO:0007669"/>
    <property type="project" value="TreeGrafter"/>
</dbReference>
<proteinExistence type="inferred from homology"/>
<dbReference type="AlphaFoldDB" id="A0A8H5LJI8"/>
<organism evidence="12 13">
    <name type="scientific">Leucocoprinus leucothites</name>
    <dbReference type="NCBI Taxonomy" id="201217"/>
    <lineage>
        <taxon>Eukaryota</taxon>
        <taxon>Fungi</taxon>
        <taxon>Dikarya</taxon>
        <taxon>Basidiomycota</taxon>
        <taxon>Agaricomycotina</taxon>
        <taxon>Agaricomycetes</taxon>
        <taxon>Agaricomycetidae</taxon>
        <taxon>Agaricales</taxon>
        <taxon>Agaricineae</taxon>
        <taxon>Agaricaceae</taxon>
        <taxon>Leucocoprinus</taxon>
    </lineage>
</organism>
<evidence type="ECO:0000256" key="5">
    <source>
        <dbReference type="ARBA" id="ARBA00022598"/>
    </source>
</evidence>
<feature type="compositionally biased region" description="Polar residues" evidence="9">
    <location>
        <begin position="202"/>
        <end position="219"/>
    </location>
</feature>
<evidence type="ECO:0000313" key="12">
    <source>
        <dbReference type="EMBL" id="KAF5359646.1"/>
    </source>
</evidence>
<dbReference type="UniPathway" id="UPA00253">
    <property type="reaction ID" value="UER00457"/>
</dbReference>
<dbReference type="PANTHER" id="PTHR11098:SF1">
    <property type="entry name" value="NICOTINATE PHOSPHORIBOSYLTRANSFERASE"/>
    <property type="match status" value="1"/>
</dbReference>
<evidence type="ECO:0000259" key="11">
    <source>
        <dbReference type="Pfam" id="PF17767"/>
    </source>
</evidence>
<dbReference type="NCBIfam" id="TIGR01514">
    <property type="entry name" value="NAPRTase"/>
    <property type="match status" value="1"/>
</dbReference>
<feature type="region of interest" description="Disordered" evidence="9">
    <location>
        <begin position="202"/>
        <end position="222"/>
    </location>
</feature>
<dbReference type="Proteomes" id="UP000559027">
    <property type="component" value="Unassembled WGS sequence"/>
</dbReference>
<evidence type="ECO:0000256" key="3">
    <source>
        <dbReference type="ARBA" id="ARBA00013236"/>
    </source>
</evidence>
<dbReference type="SUPFAM" id="SSF54675">
    <property type="entry name" value="Nicotinate/Quinolinate PRTase N-terminal domain-like"/>
    <property type="match status" value="1"/>
</dbReference>
<gene>
    <name evidence="12" type="ORF">D9756_003184</name>
</gene>
<comment type="function">
    <text evidence="8">Catalyzes the synthesis of beta-nicotinate D-ribonucleotide from nicotinate and 5-phospho-D-ribose 1-phosphate at the expense of ATP.</text>
</comment>
<evidence type="ECO:0000256" key="4">
    <source>
        <dbReference type="ARBA" id="ARBA00022553"/>
    </source>
</evidence>
<dbReference type="InterPro" id="IPR040727">
    <property type="entry name" value="NAPRTase_N"/>
</dbReference>
<dbReference type="Gene3D" id="3.20.140.10">
    <property type="entry name" value="nicotinate phosphoribosyltransferase"/>
    <property type="match status" value="1"/>
</dbReference>
<dbReference type="InterPro" id="IPR007229">
    <property type="entry name" value="Nic_PRibTrfase-Fam"/>
</dbReference>
<evidence type="ECO:0000256" key="7">
    <source>
        <dbReference type="ARBA" id="ARBA00048668"/>
    </source>
</evidence>
<dbReference type="InterPro" id="IPR036068">
    <property type="entry name" value="Nicotinate_pribotase-like_C"/>
</dbReference>
<comment type="caution">
    <text evidence="12">The sequence shown here is derived from an EMBL/GenBank/DDBJ whole genome shotgun (WGS) entry which is preliminary data.</text>
</comment>
<dbReference type="PANTHER" id="PTHR11098">
    <property type="entry name" value="NICOTINATE PHOSPHORIBOSYLTRANSFERASE"/>
    <property type="match status" value="1"/>
</dbReference>
<evidence type="ECO:0000313" key="13">
    <source>
        <dbReference type="Proteomes" id="UP000559027"/>
    </source>
</evidence>
<evidence type="ECO:0000256" key="1">
    <source>
        <dbReference type="ARBA" id="ARBA00004952"/>
    </source>
</evidence>
<feature type="domain" description="Nicotinate/nicotinamide phosphoribosyltransferase" evidence="10">
    <location>
        <begin position="173"/>
        <end position="428"/>
    </location>
</feature>
<keyword evidence="13" id="KW-1185">Reference proteome</keyword>
<evidence type="ECO:0000256" key="8">
    <source>
        <dbReference type="RuleBase" id="RU003838"/>
    </source>
</evidence>
<reference evidence="12 13" key="1">
    <citation type="journal article" date="2020" name="ISME J.">
        <title>Uncovering the hidden diversity of litter-decomposition mechanisms in mushroom-forming fungi.</title>
        <authorList>
            <person name="Floudas D."/>
            <person name="Bentzer J."/>
            <person name="Ahren D."/>
            <person name="Johansson T."/>
            <person name="Persson P."/>
            <person name="Tunlid A."/>
        </authorList>
    </citation>
    <scope>NUCLEOTIDE SEQUENCE [LARGE SCALE GENOMIC DNA]</scope>
    <source>
        <strain evidence="12 13">CBS 146.42</strain>
    </source>
</reference>
<keyword evidence="6 8" id="KW-0662">Pyridine nucleotide biosynthesis</keyword>
<comment type="catalytic activity">
    <reaction evidence="7 8">
        <text>5-phospho-alpha-D-ribose 1-diphosphate + nicotinate + ATP + H2O = nicotinate beta-D-ribonucleotide + ADP + phosphate + diphosphate</text>
        <dbReference type="Rhea" id="RHEA:36163"/>
        <dbReference type="ChEBI" id="CHEBI:15377"/>
        <dbReference type="ChEBI" id="CHEBI:30616"/>
        <dbReference type="ChEBI" id="CHEBI:32544"/>
        <dbReference type="ChEBI" id="CHEBI:33019"/>
        <dbReference type="ChEBI" id="CHEBI:43474"/>
        <dbReference type="ChEBI" id="CHEBI:57502"/>
        <dbReference type="ChEBI" id="CHEBI:58017"/>
        <dbReference type="ChEBI" id="CHEBI:456216"/>
        <dbReference type="EC" id="6.3.4.21"/>
    </reaction>
</comment>
<dbReference type="InterPro" id="IPR006406">
    <property type="entry name" value="Nic_PRibTrfase"/>
</dbReference>
<comment type="similarity">
    <text evidence="2 8">Belongs to the NAPRTase family.</text>
</comment>
<comment type="pathway">
    <text evidence="1 8">Cofactor biosynthesis; NAD(+) biosynthesis; nicotinate D-ribonucleotide from nicotinate: step 1/1.</text>
</comment>
<evidence type="ECO:0000256" key="6">
    <source>
        <dbReference type="ARBA" id="ARBA00022642"/>
    </source>
</evidence>
<dbReference type="OrthoDB" id="193380at2759"/>